<organism evidence="4 5">
    <name type="scientific">Penicillium canescens</name>
    <dbReference type="NCBI Taxonomy" id="5083"/>
    <lineage>
        <taxon>Eukaryota</taxon>
        <taxon>Fungi</taxon>
        <taxon>Dikarya</taxon>
        <taxon>Ascomycota</taxon>
        <taxon>Pezizomycotina</taxon>
        <taxon>Eurotiomycetes</taxon>
        <taxon>Eurotiomycetidae</taxon>
        <taxon>Eurotiales</taxon>
        <taxon>Aspergillaceae</taxon>
        <taxon>Penicillium</taxon>
    </lineage>
</organism>
<dbReference type="Pfam" id="PF26177">
    <property type="entry name" value="zf_C2H2_17_1st"/>
    <property type="match status" value="1"/>
</dbReference>
<dbReference type="PANTHER" id="PTHR46179">
    <property type="entry name" value="ZINC FINGER PROTEIN"/>
    <property type="match status" value="1"/>
</dbReference>
<dbReference type="PANTHER" id="PTHR46179:SF24">
    <property type="entry name" value="C2H2-TYPE DOMAIN-CONTAINING PROTEIN"/>
    <property type="match status" value="1"/>
</dbReference>
<keyword evidence="1" id="KW-0479">Metal-binding</keyword>
<feature type="domain" description="C2H2-type" evidence="3">
    <location>
        <begin position="156"/>
        <end position="187"/>
    </location>
</feature>
<evidence type="ECO:0000313" key="4">
    <source>
        <dbReference type="EMBL" id="KAJ6022508.1"/>
    </source>
</evidence>
<dbReference type="Proteomes" id="UP001219568">
    <property type="component" value="Unassembled WGS sequence"/>
</dbReference>
<dbReference type="EMBL" id="JAQJZL010000016">
    <property type="protein sequence ID" value="KAJ6022508.1"/>
    <property type="molecule type" value="Genomic_DNA"/>
</dbReference>
<feature type="region of interest" description="Disordered" evidence="2">
    <location>
        <begin position="255"/>
        <end position="284"/>
    </location>
</feature>
<dbReference type="InterPro" id="IPR059095">
    <property type="entry name" value="Znf_C2H2_17_2nd"/>
</dbReference>
<dbReference type="InterPro" id="IPR059009">
    <property type="entry name" value="Znf_C2H2_17_1st"/>
</dbReference>
<dbReference type="AlphaFoldDB" id="A0AAD6N1N6"/>
<name>A0AAD6N1N6_PENCN</name>
<dbReference type="PROSITE" id="PS50157">
    <property type="entry name" value="ZINC_FINGER_C2H2_2"/>
    <property type="match status" value="1"/>
</dbReference>
<evidence type="ECO:0000313" key="5">
    <source>
        <dbReference type="Proteomes" id="UP001219568"/>
    </source>
</evidence>
<dbReference type="GO" id="GO:0006357">
    <property type="term" value="P:regulation of transcription by RNA polymerase II"/>
    <property type="evidence" value="ECO:0007669"/>
    <property type="project" value="TreeGrafter"/>
</dbReference>
<keyword evidence="5" id="KW-1185">Reference proteome</keyword>
<reference evidence="4" key="1">
    <citation type="journal article" date="2023" name="IMA Fungus">
        <title>Comparative genomic study of the Penicillium genus elucidates a diverse pangenome and 15 lateral gene transfer events.</title>
        <authorList>
            <person name="Petersen C."/>
            <person name="Sorensen T."/>
            <person name="Nielsen M.R."/>
            <person name="Sondergaard T.E."/>
            <person name="Sorensen J.L."/>
            <person name="Fitzpatrick D.A."/>
            <person name="Frisvad J.C."/>
            <person name="Nielsen K.L."/>
        </authorList>
    </citation>
    <scope>NUCLEOTIDE SEQUENCE</scope>
    <source>
        <strain evidence="4">IBT 15450</strain>
    </source>
</reference>
<evidence type="ECO:0000259" key="3">
    <source>
        <dbReference type="PROSITE" id="PS50157"/>
    </source>
</evidence>
<evidence type="ECO:0000256" key="1">
    <source>
        <dbReference type="PROSITE-ProRule" id="PRU00042"/>
    </source>
</evidence>
<dbReference type="Pfam" id="PF26176">
    <property type="entry name" value="zf_C2H2_17_2"/>
    <property type="match status" value="1"/>
</dbReference>
<dbReference type="GO" id="GO:0005634">
    <property type="term" value="C:nucleus"/>
    <property type="evidence" value="ECO:0007669"/>
    <property type="project" value="TreeGrafter"/>
</dbReference>
<dbReference type="InterPro" id="IPR051061">
    <property type="entry name" value="Zinc_finger_trans_reg"/>
</dbReference>
<feature type="region of interest" description="Disordered" evidence="2">
    <location>
        <begin position="1"/>
        <end position="42"/>
    </location>
</feature>
<comment type="caution">
    <text evidence="4">The sequence shown here is derived from an EMBL/GenBank/DDBJ whole genome shotgun (WGS) entry which is preliminary data.</text>
</comment>
<accession>A0AAD6N1N6</accession>
<gene>
    <name evidence="4" type="ORF">N7460_012903</name>
</gene>
<dbReference type="SMART" id="SM00355">
    <property type="entry name" value="ZnF_C2H2"/>
    <property type="match status" value="3"/>
</dbReference>
<keyword evidence="1" id="KW-0863">Zinc-finger</keyword>
<reference evidence="4" key="2">
    <citation type="submission" date="2023-01" db="EMBL/GenBank/DDBJ databases">
        <authorList>
            <person name="Petersen C."/>
        </authorList>
    </citation>
    <scope>NUCLEOTIDE SEQUENCE</scope>
    <source>
        <strain evidence="4">IBT 15450</strain>
    </source>
</reference>
<dbReference type="InterPro" id="IPR013087">
    <property type="entry name" value="Znf_C2H2_type"/>
</dbReference>
<evidence type="ECO:0000256" key="2">
    <source>
        <dbReference type="SAM" id="MobiDB-lite"/>
    </source>
</evidence>
<dbReference type="Gene3D" id="3.30.160.60">
    <property type="entry name" value="Classic Zinc Finger"/>
    <property type="match status" value="1"/>
</dbReference>
<feature type="compositionally biased region" description="Low complexity" evidence="2">
    <location>
        <begin position="18"/>
        <end position="28"/>
    </location>
</feature>
<feature type="region of interest" description="Disordered" evidence="2">
    <location>
        <begin position="204"/>
        <end position="230"/>
    </location>
</feature>
<proteinExistence type="predicted"/>
<sequence length="284" mass="32314">MGDGSDYPSPRSEGPNGALAASILASASEQSPPSARMSTHHRSNDYAIAKVHNEGGMSYLDATRPRLSVRRARDPPKNSEGQIFCDHLDCQAAPPTFRRPCEWNKHMDKHDRPYKCYEPNCDKIQGFTYSGGLLRHQREVHKKNTDAKKALMCPYNDCNRSTGNGFTRQENLREHLRRRHMHGDENPRLSWTCLGTAQLSWRASRASRRRHDSHDGNLPETDENGTELHHEVKRLRREVEEKDRRLEELERIVAGLQQAIPQQPPTEPDLQPLSQPTPQAAPPV</sequence>
<dbReference type="GO" id="GO:0008270">
    <property type="term" value="F:zinc ion binding"/>
    <property type="evidence" value="ECO:0007669"/>
    <property type="project" value="UniProtKB-KW"/>
</dbReference>
<protein>
    <recommendedName>
        <fullName evidence="3">C2H2-type domain-containing protein</fullName>
    </recommendedName>
</protein>
<keyword evidence="1" id="KW-0862">Zinc</keyword>